<accession>A0A2U1E4Q6</accession>
<evidence type="ECO:0000313" key="2">
    <source>
        <dbReference type="EMBL" id="PVY94885.1"/>
    </source>
</evidence>
<dbReference type="Gene3D" id="3.30.160.250">
    <property type="match status" value="1"/>
</dbReference>
<gene>
    <name evidence="2" type="ORF">C7381_103124</name>
</gene>
<feature type="domain" description="HicB-like antitoxin of toxin-antitoxin system" evidence="1">
    <location>
        <begin position="6"/>
        <end position="64"/>
    </location>
</feature>
<evidence type="ECO:0000313" key="3">
    <source>
        <dbReference type="Proteomes" id="UP000245793"/>
    </source>
</evidence>
<sequence>MKKLIYPCVVRKEDDIYYANFPDFNACFTDAESIDELFANTKEVLNGVIFTMLKNKMDLPNASENIKLEEGEFLILVESPVGAIKDRINNMAVKKTLTLPSWMNEMAMEHDINFSQVLQEGLKRELNIK</sequence>
<organism evidence="2 3">
    <name type="scientific">Ezakiella coagulans</name>
    <dbReference type="NCBI Taxonomy" id="46507"/>
    <lineage>
        <taxon>Bacteria</taxon>
        <taxon>Bacillati</taxon>
        <taxon>Bacillota</taxon>
        <taxon>Tissierellia</taxon>
        <taxon>Ezakiella</taxon>
    </lineage>
</organism>
<keyword evidence="3" id="KW-1185">Reference proteome</keyword>
<evidence type="ECO:0000259" key="1">
    <source>
        <dbReference type="Pfam" id="PF15919"/>
    </source>
</evidence>
<proteinExistence type="predicted"/>
<dbReference type="SUPFAM" id="SSF143100">
    <property type="entry name" value="TTHA1013/TTHA0281-like"/>
    <property type="match status" value="1"/>
</dbReference>
<dbReference type="RefSeq" id="WP_034546583.1">
    <property type="nucleotide sequence ID" value="NZ_CP096650.1"/>
</dbReference>
<comment type="caution">
    <text evidence="2">The sequence shown here is derived from an EMBL/GenBank/DDBJ whole genome shotgun (WGS) entry which is preliminary data.</text>
</comment>
<dbReference type="AlphaFoldDB" id="A0A2U1E4Q6"/>
<dbReference type="InterPro" id="IPR035069">
    <property type="entry name" value="TTHA1013/TTHA0281-like"/>
</dbReference>
<reference evidence="2 3" key="1">
    <citation type="submission" date="2018-04" db="EMBL/GenBank/DDBJ databases">
        <title>Genomic Encyclopedia of Type Strains, Phase IV (KMG-IV): sequencing the most valuable type-strain genomes for metagenomic binning, comparative biology and taxonomic classification.</title>
        <authorList>
            <person name="Goeker M."/>
        </authorList>
    </citation>
    <scope>NUCLEOTIDE SEQUENCE [LARGE SCALE GENOMIC DNA]</scope>
    <source>
        <strain evidence="2 3">DSM 20705</strain>
    </source>
</reference>
<name>A0A2U1E4Q6_9FIRM</name>
<protein>
    <submittedName>
        <fullName evidence="2">Putative RNase H-like HicB family nuclease</fullName>
    </submittedName>
</protein>
<dbReference type="Proteomes" id="UP000245793">
    <property type="component" value="Unassembled WGS sequence"/>
</dbReference>
<dbReference type="InterPro" id="IPR031807">
    <property type="entry name" value="HicB-like"/>
</dbReference>
<dbReference type="Pfam" id="PF15919">
    <property type="entry name" value="HicB_lk_antitox"/>
    <property type="match status" value="1"/>
</dbReference>
<dbReference type="EMBL" id="QEKV01000003">
    <property type="protein sequence ID" value="PVY94885.1"/>
    <property type="molecule type" value="Genomic_DNA"/>
</dbReference>